<dbReference type="RefSeq" id="WP_340330627.1">
    <property type="nucleotide sequence ID" value="NZ_JAZHOF010000006.1"/>
</dbReference>
<dbReference type="EMBL" id="JAZHOF010000006">
    <property type="protein sequence ID" value="MEJ8572933.1"/>
    <property type="molecule type" value="Genomic_DNA"/>
</dbReference>
<dbReference type="EC" id="3.1.3.12" evidence="4"/>
<dbReference type="Gene3D" id="3.30.70.1020">
    <property type="entry name" value="Trehalose-6-phosphate phosphatase related protein, domain 2"/>
    <property type="match status" value="1"/>
</dbReference>
<evidence type="ECO:0000256" key="4">
    <source>
        <dbReference type="RuleBase" id="RU361117"/>
    </source>
</evidence>
<proteinExistence type="inferred from homology"/>
<comment type="cofactor">
    <cofactor evidence="4">
        <name>Mg(2+)</name>
        <dbReference type="ChEBI" id="CHEBI:18420"/>
    </cofactor>
</comment>
<organism evidence="5 6">
    <name type="scientific">Microbaculum marinum</name>
    <dbReference type="NCBI Taxonomy" id="1764581"/>
    <lineage>
        <taxon>Bacteria</taxon>
        <taxon>Pseudomonadati</taxon>
        <taxon>Pseudomonadota</taxon>
        <taxon>Alphaproteobacteria</taxon>
        <taxon>Hyphomicrobiales</taxon>
        <taxon>Tepidamorphaceae</taxon>
        <taxon>Microbaculum</taxon>
    </lineage>
</organism>
<dbReference type="NCBIfam" id="TIGR00685">
    <property type="entry name" value="T6PP"/>
    <property type="match status" value="1"/>
</dbReference>
<dbReference type="GO" id="GO:0046872">
    <property type="term" value="F:metal ion binding"/>
    <property type="evidence" value="ECO:0007669"/>
    <property type="project" value="UniProtKB-KW"/>
</dbReference>
<dbReference type="PANTHER" id="PTHR43768">
    <property type="entry name" value="TREHALOSE 6-PHOSPHATE PHOSPHATASE"/>
    <property type="match status" value="1"/>
</dbReference>
<protein>
    <recommendedName>
        <fullName evidence="4">Trehalose 6-phosphate phosphatase</fullName>
        <ecNumber evidence="4">3.1.3.12</ecNumber>
    </recommendedName>
</protein>
<reference evidence="5 6" key="1">
    <citation type="submission" date="2024-02" db="EMBL/GenBank/DDBJ databases">
        <title>Genome analysis and characterization of Microbaculum marinisediminis sp. nov., isolated from marine sediment.</title>
        <authorList>
            <person name="Du Z.-J."/>
            <person name="Ye Y.-Q."/>
            <person name="Zhang Z.-R."/>
            <person name="Yuan S.-M."/>
            <person name="Zhang X.-Y."/>
        </authorList>
    </citation>
    <scope>NUCLEOTIDE SEQUENCE [LARGE SCALE GENOMIC DNA]</scope>
    <source>
        <strain evidence="5 6">SDUM1044001</strain>
    </source>
</reference>
<keyword evidence="6" id="KW-1185">Reference proteome</keyword>
<comment type="caution">
    <text evidence="5">The sequence shown here is derived from an EMBL/GenBank/DDBJ whole genome shotgun (WGS) entry which is preliminary data.</text>
</comment>
<comment type="function">
    <text evidence="4">Removes the phosphate from trehalose 6-phosphate to produce free trehalose.</text>
</comment>
<dbReference type="InterPro" id="IPR006379">
    <property type="entry name" value="HAD-SF_hydro_IIB"/>
</dbReference>
<comment type="catalytic activity">
    <reaction evidence="4">
        <text>alpha,alpha-trehalose 6-phosphate + H2O = alpha,alpha-trehalose + phosphate</text>
        <dbReference type="Rhea" id="RHEA:23420"/>
        <dbReference type="ChEBI" id="CHEBI:15377"/>
        <dbReference type="ChEBI" id="CHEBI:16551"/>
        <dbReference type="ChEBI" id="CHEBI:43474"/>
        <dbReference type="ChEBI" id="CHEBI:58429"/>
        <dbReference type="EC" id="3.1.3.12"/>
    </reaction>
</comment>
<evidence type="ECO:0000256" key="2">
    <source>
        <dbReference type="ARBA" id="ARBA00008770"/>
    </source>
</evidence>
<evidence type="ECO:0000313" key="6">
    <source>
        <dbReference type="Proteomes" id="UP001378188"/>
    </source>
</evidence>
<dbReference type="GO" id="GO:0005992">
    <property type="term" value="P:trehalose biosynthetic process"/>
    <property type="evidence" value="ECO:0007669"/>
    <property type="project" value="InterPro"/>
</dbReference>
<comment type="pathway">
    <text evidence="1 4">Glycan biosynthesis; trehalose biosynthesis.</text>
</comment>
<accession>A0AAW9RRG2</accession>
<sequence>MTPAAFPDPRNDWALFLDFDGTLVEIAASPDAVRAEQHLVGTLRAISDRLGGALAIVSGRPISEIDAHLDHAGLAAAGLHGLEVRRRPWTAVTRVEGARPERDVGNALRELAAANPGLLFEDKGPAVALHYRNRPELEATCREAVRAAVGRREHLHILEGKMVFEVKSAASDKGRAVQLFMSDAPFRGRTPVFAGDDVTDEDGFAAARALGGFGIKIGEGETTARWRIGSVSDFLRWLGTLPDRLDGARPAEEVVDR</sequence>
<dbReference type="NCBIfam" id="TIGR01484">
    <property type="entry name" value="HAD-SF-IIB"/>
    <property type="match status" value="1"/>
</dbReference>
<dbReference type="CDD" id="cd01627">
    <property type="entry name" value="HAD_TPP"/>
    <property type="match status" value="1"/>
</dbReference>
<dbReference type="InterPro" id="IPR036412">
    <property type="entry name" value="HAD-like_sf"/>
</dbReference>
<name>A0AAW9RRG2_9HYPH</name>
<evidence type="ECO:0000256" key="1">
    <source>
        <dbReference type="ARBA" id="ARBA00005199"/>
    </source>
</evidence>
<keyword evidence="3 4" id="KW-0378">Hydrolase</keyword>
<dbReference type="InterPro" id="IPR023214">
    <property type="entry name" value="HAD_sf"/>
</dbReference>
<evidence type="ECO:0000256" key="3">
    <source>
        <dbReference type="ARBA" id="ARBA00022801"/>
    </source>
</evidence>
<dbReference type="InterPro" id="IPR003337">
    <property type="entry name" value="Trehalose_PPase"/>
</dbReference>
<dbReference type="PANTHER" id="PTHR43768:SF3">
    <property type="entry name" value="TREHALOSE 6-PHOSPHATE PHOSPHATASE"/>
    <property type="match status" value="1"/>
</dbReference>
<dbReference type="Proteomes" id="UP001378188">
    <property type="component" value="Unassembled WGS sequence"/>
</dbReference>
<keyword evidence="4" id="KW-0460">Magnesium</keyword>
<comment type="similarity">
    <text evidence="2 4">Belongs to the trehalose phosphatase family.</text>
</comment>
<dbReference type="Pfam" id="PF02358">
    <property type="entry name" value="Trehalose_PPase"/>
    <property type="match status" value="1"/>
</dbReference>
<dbReference type="GO" id="GO:0004805">
    <property type="term" value="F:trehalose-phosphatase activity"/>
    <property type="evidence" value="ECO:0007669"/>
    <property type="project" value="UniProtKB-EC"/>
</dbReference>
<evidence type="ECO:0000313" key="5">
    <source>
        <dbReference type="EMBL" id="MEJ8572933.1"/>
    </source>
</evidence>
<dbReference type="AlphaFoldDB" id="A0AAW9RRG2"/>
<dbReference type="Gene3D" id="3.40.50.1000">
    <property type="entry name" value="HAD superfamily/HAD-like"/>
    <property type="match status" value="1"/>
</dbReference>
<gene>
    <name evidence="5" type="primary">otsB</name>
    <name evidence="5" type="ORF">V3328_15695</name>
</gene>
<keyword evidence="4" id="KW-0479">Metal-binding</keyword>
<dbReference type="SUPFAM" id="SSF56784">
    <property type="entry name" value="HAD-like"/>
    <property type="match status" value="1"/>
</dbReference>
<dbReference type="InterPro" id="IPR044651">
    <property type="entry name" value="OTSB-like"/>
</dbReference>